<name>A0A7S0NAE0_9CRYP</name>
<organism evidence="2">
    <name type="scientific">Hanusia phi</name>
    <dbReference type="NCBI Taxonomy" id="3032"/>
    <lineage>
        <taxon>Eukaryota</taxon>
        <taxon>Cryptophyceae</taxon>
        <taxon>Pyrenomonadales</taxon>
        <taxon>Geminigeraceae</taxon>
        <taxon>Hanusia</taxon>
    </lineage>
</organism>
<reference evidence="2" key="1">
    <citation type="submission" date="2021-01" db="EMBL/GenBank/DDBJ databases">
        <authorList>
            <person name="Corre E."/>
            <person name="Pelletier E."/>
            <person name="Niang G."/>
            <person name="Scheremetjew M."/>
            <person name="Finn R."/>
            <person name="Kale V."/>
            <person name="Holt S."/>
            <person name="Cochrane G."/>
            <person name="Meng A."/>
            <person name="Brown T."/>
            <person name="Cohen L."/>
        </authorList>
    </citation>
    <scope>NUCLEOTIDE SEQUENCE</scope>
    <source>
        <strain evidence="2">CCMP325</strain>
    </source>
</reference>
<dbReference type="AlphaFoldDB" id="A0A7S0NAE0"/>
<keyword evidence="1" id="KW-0732">Signal</keyword>
<sequence>MAAVRVIAVLGVMAVAAPVSMADYLSEWNQAVGDAQSVLIAAKGSSVFCRSKNEYVEDAIKRDGYFFCQDYVDYAIACDAQDPQSCNNRFAIDMFTNFQRAMNMYSCSTYSKIWTCTNCTDSYKRWLCSQVYKKMYLPGTERVEEGTVHGGKAPGSYAVTCPYPPASMTDENARQEAAAAKPHYVKLCNGMSNKTLNDLAKTPETVCGGQAACEGNVYLDNATASSVDDFYVGSIIEILSDSEYNGQWAVIEKYSGYARIAMFKAWNLPSGSTLTSPGLPTASDKYRIYLDDSVRGKCRDSRNPRQRLGKACELVKYPELATLPKQYMGGTRCADSEQCIPIDPAFASPTAKVLFDSTGHPKLPDSNYACCPRNGFDISLVGTGETWRVYELVSGNSSSGQINHTCVYRTGSSYDEALASTTLLGGDAKLATQAIEASGCIFNFTKTRDFALDFCVLKTCFPVCMDVVRRCPLEIEFNCPSDSDRREYDFSACNINLAEGCSMALISNAADAKLDRTSVDCWDLNVGGYGPKYSQGPNVFGLPPGATCKNKGPNVGVVALEPPKLPPAPGQKESPNEYWEEKANANDKLLRYFDPYGAKSTVVCAKPP</sequence>
<proteinExistence type="predicted"/>
<feature type="chain" id="PRO_5031177713" description="FZ domain-containing protein" evidence="1">
    <location>
        <begin position="23"/>
        <end position="608"/>
    </location>
</feature>
<evidence type="ECO:0008006" key="3">
    <source>
        <dbReference type="Google" id="ProtNLM"/>
    </source>
</evidence>
<dbReference type="EMBL" id="HBEO01031239">
    <property type="protein sequence ID" value="CAD8503799.1"/>
    <property type="molecule type" value="Transcribed_RNA"/>
</dbReference>
<evidence type="ECO:0000313" key="2">
    <source>
        <dbReference type="EMBL" id="CAD8503799.1"/>
    </source>
</evidence>
<accession>A0A7S0NAE0</accession>
<evidence type="ECO:0000256" key="1">
    <source>
        <dbReference type="SAM" id="SignalP"/>
    </source>
</evidence>
<feature type="signal peptide" evidence="1">
    <location>
        <begin position="1"/>
        <end position="22"/>
    </location>
</feature>
<protein>
    <recommendedName>
        <fullName evidence="3">FZ domain-containing protein</fullName>
    </recommendedName>
</protein>
<gene>
    <name evidence="2" type="ORF">HPHI1048_LOCUS21176</name>
</gene>